<feature type="compositionally biased region" description="Low complexity" evidence="1">
    <location>
        <begin position="202"/>
        <end position="215"/>
    </location>
</feature>
<keyword evidence="4" id="KW-1185">Reference proteome</keyword>
<feature type="region of interest" description="Disordered" evidence="1">
    <location>
        <begin position="172"/>
        <end position="261"/>
    </location>
</feature>
<name>A0A9P1CKL5_9DINO</name>
<gene>
    <name evidence="2" type="ORF">C1SCF055_LOCUS20692</name>
</gene>
<dbReference type="Proteomes" id="UP001152797">
    <property type="component" value="Unassembled WGS sequence"/>
</dbReference>
<proteinExistence type="predicted"/>
<evidence type="ECO:0000313" key="3">
    <source>
        <dbReference type="EMBL" id="CAL1147382.1"/>
    </source>
</evidence>
<dbReference type="EMBL" id="CAMXCT030001898">
    <property type="protein sequence ID" value="CAL4781319.1"/>
    <property type="molecule type" value="Genomic_DNA"/>
</dbReference>
<evidence type="ECO:0000313" key="2">
    <source>
        <dbReference type="EMBL" id="CAI3994007.1"/>
    </source>
</evidence>
<comment type="caution">
    <text evidence="2">The sequence shown here is derived from an EMBL/GenBank/DDBJ whole genome shotgun (WGS) entry which is preliminary data.</text>
</comment>
<sequence length="346" mass="37603">MRDPSDVDATLQEADKKYADDVASTLPDCESLEMIPGYDSLEKEAASVGAKDMKLILDELAPLAGEETQYMMRAEALLSVPHAPDGAALVPRAVVQSTLSAINIALEKVQGVIDRTTPSAQQELEETEALNAARKAELGVPIEPRHPDEDNQEPSEDQEMEMLAELEDQEMQMDDGTEGQKNESTNESQEAQDDEENITPCSKTTPKAKSGASKASAKKRPRAKPTAKAKSKSCKKPAKNAKKASSAKKGKPKKTDDPDVALKKKLHSAAQLRIGKPSKCPMCQVCNNSCVRSIYSHSSTLSSCSPFNRSVISCVSCPRYILQLGQLVQLAVRVEKRVAGKHWMPE</sequence>
<feature type="region of interest" description="Disordered" evidence="1">
    <location>
        <begin position="138"/>
        <end position="159"/>
    </location>
</feature>
<dbReference type="EMBL" id="CAMXCT010001898">
    <property type="protein sequence ID" value="CAI3994007.1"/>
    <property type="molecule type" value="Genomic_DNA"/>
</dbReference>
<protein>
    <submittedName>
        <fullName evidence="2">Uncharacterized protein</fullName>
    </submittedName>
</protein>
<reference evidence="3" key="2">
    <citation type="submission" date="2024-04" db="EMBL/GenBank/DDBJ databases">
        <authorList>
            <person name="Chen Y."/>
            <person name="Shah S."/>
            <person name="Dougan E. K."/>
            <person name="Thang M."/>
            <person name="Chan C."/>
        </authorList>
    </citation>
    <scope>NUCLEOTIDE SEQUENCE [LARGE SCALE GENOMIC DNA]</scope>
</reference>
<evidence type="ECO:0000313" key="4">
    <source>
        <dbReference type="Proteomes" id="UP001152797"/>
    </source>
</evidence>
<organism evidence="2">
    <name type="scientific">Cladocopium goreaui</name>
    <dbReference type="NCBI Taxonomy" id="2562237"/>
    <lineage>
        <taxon>Eukaryota</taxon>
        <taxon>Sar</taxon>
        <taxon>Alveolata</taxon>
        <taxon>Dinophyceae</taxon>
        <taxon>Suessiales</taxon>
        <taxon>Symbiodiniaceae</taxon>
        <taxon>Cladocopium</taxon>
    </lineage>
</organism>
<feature type="compositionally biased region" description="Basic residues" evidence="1">
    <location>
        <begin position="216"/>
        <end position="252"/>
    </location>
</feature>
<feature type="compositionally biased region" description="Acidic residues" evidence="1">
    <location>
        <begin position="150"/>
        <end position="159"/>
    </location>
</feature>
<reference evidence="2" key="1">
    <citation type="submission" date="2022-10" db="EMBL/GenBank/DDBJ databases">
        <authorList>
            <person name="Chen Y."/>
            <person name="Dougan E. K."/>
            <person name="Chan C."/>
            <person name="Rhodes N."/>
            <person name="Thang M."/>
        </authorList>
    </citation>
    <scope>NUCLEOTIDE SEQUENCE</scope>
</reference>
<dbReference type="AlphaFoldDB" id="A0A9P1CKL5"/>
<evidence type="ECO:0000256" key="1">
    <source>
        <dbReference type="SAM" id="MobiDB-lite"/>
    </source>
</evidence>
<accession>A0A9P1CKL5</accession>
<dbReference type="EMBL" id="CAMXCT020001898">
    <property type="protein sequence ID" value="CAL1147382.1"/>
    <property type="molecule type" value="Genomic_DNA"/>
</dbReference>